<reference evidence="3" key="1">
    <citation type="submission" date="2020-05" db="EMBL/GenBank/DDBJ databases">
        <title>Frigoriglobus tundricola gen. nov., sp. nov., a psychrotolerant cellulolytic planctomycete of the family Gemmataceae with two divergent copies of 16S rRNA gene.</title>
        <authorList>
            <person name="Kulichevskaya I.S."/>
            <person name="Ivanova A.A."/>
            <person name="Naumoff D.G."/>
            <person name="Beletsky A.V."/>
            <person name="Rijpstra W.I.C."/>
            <person name="Sinninghe Damste J.S."/>
            <person name="Mardanov A.V."/>
            <person name="Ravin N.V."/>
            <person name="Dedysh S.N."/>
        </authorList>
    </citation>
    <scope>NUCLEOTIDE SEQUENCE [LARGE SCALE GENOMIC DNA]</scope>
    <source>
        <strain evidence="3">PL17</strain>
    </source>
</reference>
<dbReference type="RefSeq" id="WP_171471591.1">
    <property type="nucleotide sequence ID" value="NZ_CP053452.2"/>
</dbReference>
<dbReference type="SUPFAM" id="SSF50952">
    <property type="entry name" value="Soluble quinoprotein glucose dehydrogenase"/>
    <property type="match status" value="1"/>
</dbReference>
<accession>A0A6M5YR28</accession>
<proteinExistence type="predicted"/>
<evidence type="ECO:0000313" key="2">
    <source>
        <dbReference type="EMBL" id="QJW95914.1"/>
    </source>
</evidence>
<protein>
    <submittedName>
        <fullName evidence="2">Uncharacterized protein</fullName>
    </submittedName>
</protein>
<gene>
    <name evidence="2" type="ORF">FTUN_3468</name>
</gene>
<sequence>MRTKLLVAALLLASAATGRAEDLKTGTPELKSATALAFGPKGLLFVGDSAAATIYAIDTGDTKPAGDKALNVEQIDSKVAAVLGVAAKDVKVTDMKVNPASGNVYLSATRSPTSTTPALVKVARDGTVTAVSLKDVPFASVKLPNPATTAKGAPAVITQMAFVDGKLIVAGLSSEEFASTLRVIPYPFKDADKGTGIQIFHAAHNGALETHSPIRTFVAYKIGSEDNIMAAYTCTPLVKIPVADLKPGAKVKGKTIGELGNRNNPLDMIVYTKDGKDYILMSNNNRGVMKIPTAEFGSAAPLTAAVANGDTAGVKFETVKELTDVMQLDKLNDGNALVLVKAGTGFNLKTVPLP</sequence>
<evidence type="ECO:0000256" key="1">
    <source>
        <dbReference type="SAM" id="SignalP"/>
    </source>
</evidence>
<dbReference type="AlphaFoldDB" id="A0A6M5YR28"/>
<evidence type="ECO:0000313" key="3">
    <source>
        <dbReference type="Proteomes" id="UP000503447"/>
    </source>
</evidence>
<dbReference type="KEGG" id="ftj:FTUN_3468"/>
<name>A0A6M5YR28_9BACT</name>
<feature type="signal peptide" evidence="1">
    <location>
        <begin position="1"/>
        <end position="20"/>
    </location>
</feature>
<feature type="chain" id="PRO_5026880776" evidence="1">
    <location>
        <begin position="21"/>
        <end position="354"/>
    </location>
</feature>
<keyword evidence="1" id="KW-0732">Signal</keyword>
<dbReference type="InterPro" id="IPR011041">
    <property type="entry name" value="Quinoprot_gluc/sorb_DH_b-prop"/>
</dbReference>
<dbReference type="Proteomes" id="UP000503447">
    <property type="component" value="Chromosome"/>
</dbReference>
<dbReference type="EMBL" id="CP053452">
    <property type="protein sequence ID" value="QJW95914.1"/>
    <property type="molecule type" value="Genomic_DNA"/>
</dbReference>
<organism evidence="2 3">
    <name type="scientific">Frigoriglobus tundricola</name>
    <dbReference type="NCBI Taxonomy" id="2774151"/>
    <lineage>
        <taxon>Bacteria</taxon>
        <taxon>Pseudomonadati</taxon>
        <taxon>Planctomycetota</taxon>
        <taxon>Planctomycetia</taxon>
        <taxon>Gemmatales</taxon>
        <taxon>Gemmataceae</taxon>
        <taxon>Frigoriglobus</taxon>
    </lineage>
</organism>
<keyword evidence="3" id="KW-1185">Reference proteome</keyword>